<proteinExistence type="predicted"/>
<feature type="domain" description="Tf2-1-like SH3-like" evidence="4">
    <location>
        <begin position="589"/>
        <end position="650"/>
    </location>
</feature>
<accession>A0AAQ3WR37</accession>
<feature type="region of interest" description="Disordered" evidence="1">
    <location>
        <begin position="703"/>
        <end position="747"/>
    </location>
</feature>
<evidence type="ECO:0000313" key="6">
    <source>
        <dbReference type="Proteomes" id="UP001341281"/>
    </source>
</evidence>
<dbReference type="Pfam" id="PF17919">
    <property type="entry name" value="RT_RNaseH_2"/>
    <property type="match status" value="1"/>
</dbReference>
<evidence type="ECO:0000259" key="4">
    <source>
        <dbReference type="Pfam" id="PF24626"/>
    </source>
</evidence>
<feature type="compositionally biased region" description="Basic and acidic residues" evidence="1">
    <location>
        <begin position="705"/>
        <end position="722"/>
    </location>
</feature>
<feature type="compositionally biased region" description="Acidic residues" evidence="1">
    <location>
        <begin position="87"/>
        <end position="103"/>
    </location>
</feature>
<evidence type="ECO:0000259" key="3">
    <source>
        <dbReference type="Pfam" id="PF17921"/>
    </source>
</evidence>
<dbReference type="Gene3D" id="3.30.70.270">
    <property type="match status" value="1"/>
</dbReference>
<protein>
    <recommendedName>
        <fullName evidence="7">Reverse transcriptase/retrotransposon-derived protein RNase H-like domain-containing protein</fullName>
    </recommendedName>
</protein>
<name>A0AAQ3WR37_PASNO</name>
<evidence type="ECO:0000259" key="2">
    <source>
        <dbReference type="Pfam" id="PF17919"/>
    </source>
</evidence>
<evidence type="ECO:0000256" key="1">
    <source>
        <dbReference type="SAM" id="MobiDB-lite"/>
    </source>
</evidence>
<dbReference type="PANTHER" id="PTHR35046">
    <property type="entry name" value="ZINC KNUCKLE (CCHC-TYPE) FAMILY PROTEIN"/>
    <property type="match status" value="1"/>
</dbReference>
<dbReference type="InterPro" id="IPR043502">
    <property type="entry name" value="DNA/RNA_pol_sf"/>
</dbReference>
<dbReference type="PANTHER" id="PTHR35046:SF9">
    <property type="entry name" value="RNA-DIRECTED DNA POLYMERASE"/>
    <property type="match status" value="1"/>
</dbReference>
<gene>
    <name evidence="5" type="ORF">U9M48_019304</name>
</gene>
<sequence>MTGDKKDDGAPTIEDCVLLSDMNAFQENVKSWITEGAKKTNKTLSTITQTLVSLTDRMDAIEKRHPAPTEEGDVSAASHKKSTAKDDNDEEEDLDEEEEEGETEQQRRLRLRLQHNRFGMGGKKGGNKGNNFRDDDPFAKEQQGQCRRQQHLHTPASEDSAFFLFPATCTTITIFDGTTSSSNRTVLTCSGQQQIEATSTYHEFFLHRFHRPYDDRHSLPQVPRWRLYQHLDVEEDIDDMEETNEDDGNDGDTLGSEDTAAYRSIIVQRVLSAQMEQAEQQQRHNLFQIFFVINNRRARVIIDSGSCNNLEYADVFPAEIPPGLPPIRGIEHQIDLIPGASLPNRAAYRTNPEETKEIQRQVQDLLDRGYGIEVDEAKVQAIRSWPTPTTVSQVRSFHGLAGFYRRFVPNFSTIAAPLNELTKKGVPFHWGKTQDDAFNLLKDRLTHAPLLQLPDFGKTFELECDASGVGIGGVLIQENKPVAYFSEKLSGPVLNYSTYDKELYALEAHGGGLMGHFGVKKTQDVLSTHFFWPRMKRDVESERVHHDARERAEFILKLHATTKENIEKMTAKYRDAGSKGRKELKLEPGDLVWLHLRKDRFPDLRKSKLMPRADGPFKIIEKINDNAYKLELPPEFGVSPTFNIADLTPYLGEEDELESRTTSLQEGEDDEDISPMYTTESPPSVLQGPITRARARQLNQQRIRKGLDTSKESERNKEDVQVKLEAQSKSSSSLPRPAGPFDTKTETQDAYGLRFRRSTYAWKDKNISFPMPLVSGLLEFGVDGKSLWKGLAFVARSTGQRTVDNQRTRGAAIAGA</sequence>
<feature type="compositionally biased region" description="Gly residues" evidence="1">
    <location>
        <begin position="119"/>
        <end position="128"/>
    </location>
</feature>
<dbReference type="InterPro" id="IPR041577">
    <property type="entry name" value="RT_RNaseH_2"/>
</dbReference>
<dbReference type="Pfam" id="PF24626">
    <property type="entry name" value="SH3_Tf2-1"/>
    <property type="match status" value="1"/>
</dbReference>
<dbReference type="InterPro" id="IPR056924">
    <property type="entry name" value="SH3_Tf2-1"/>
</dbReference>
<dbReference type="Proteomes" id="UP001341281">
    <property type="component" value="Chromosome 04"/>
</dbReference>
<dbReference type="AlphaFoldDB" id="A0AAQ3WR37"/>
<feature type="domain" description="Reverse transcriptase/retrotransposon-derived protein RNase H-like" evidence="2">
    <location>
        <begin position="430"/>
        <end position="506"/>
    </location>
</feature>
<evidence type="ECO:0008006" key="7">
    <source>
        <dbReference type="Google" id="ProtNLM"/>
    </source>
</evidence>
<evidence type="ECO:0000313" key="5">
    <source>
        <dbReference type="EMBL" id="WVZ70660.1"/>
    </source>
</evidence>
<dbReference type="FunFam" id="3.30.70.270:FF:000026">
    <property type="entry name" value="Transposon Ty3-G Gag-Pol polyprotein"/>
    <property type="match status" value="1"/>
</dbReference>
<keyword evidence="6" id="KW-1185">Reference proteome</keyword>
<feature type="region of interest" description="Disordered" evidence="1">
    <location>
        <begin position="652"/>
        <end position="689"/>
    </location>
</feature>
<feature type="domain" description="Integrase zinc-binding" evidence="3">
    <location>
        <begin position="507"/>
        <end position="540"/>
    </location>
</feature>
<dbReference type="Gene3D" id="1.10.340.70">
    <property type="match status" value="1"/>
</dbReference>
<organism evidence="5 6">
    <name type="scientific">Paspalum notatum var. saurae</name>
    <dbReference type="NCBI Taxonomy" id="547442"/>
    <lineage>
        <taxon>Eukaryota</taxon>
        <taxon>Viridiplantae</taxon>
        <taxon>Streptophyta</taxon>
        <taxon>Embryophyta</taxon>
        <taxon>Tracheophyta</taxon>
        <taxon>Spermatophyta</taxon>
        <taxon>Magnoliopsida</taxon>
        <taxon>Liliopsida</taxon>
        <taxon>Poales</taxon>
        <taxon>Poaceae</taxon>
        <taxon>PACMAD clade</taxon>
        <taxon>Panicoideae</taxon>
        <taxon>Andropogonodae</taxon>
        <taxon>Paspaleae</taxon>
        <taxon>Paspalinae</taxon>
        <taxon>Paspalum</taxon>
    </lineage>
</organism>
<dbReference type="Pfam" id="PF17921">
    <property type="entry name" value="Integrase_H2C2"/>
    <property type="match status" value="1"/>
</dbReference>
<dbReference type="SUPFAM" id="SSF56672">
    <property type="entry name" value="DNA/RNA polymerases"/>
    <property type="match status" value="2"/>
</dbReference>
<reference evidence="5 6" key="1">
    <citation type="submission" date="2024-02" db="EMBL/GenBank/DDBJ databases">
        <title>High-quality chromosome-scale genome assembly of Pensacola bahiagrass (Paspalum notatum Flugge var. saurae).</title>
        <authorList>
            <person name="Vega J.M."/>
            <person name="Podio M."/>
            <person name="Orjuela J."/>
            <person name="Siena L.A."/>
            <person name="Pessino S.C."/>
            <person name="Combes M.C."/>
            <person name="Mariac C."/>
            <person name="Albertini E."/>
            <person name="Pupilli F."/>
            <person name="Ortiz J.P.A."/>
            <person name="Leblanc O."/>
        </authorList>
    </citation>
    <scope>NUCLEOTIDE SEQUENCE [LARGE SCALE GENOMIC DNA]</scope>
    <source>
        <strain evidence="5">R1</strain>
        <tissue evidence="5">Leaf</tissue>
    </source>
</reference>
<dbReference type="InterPro" id="IPR043128">
    <property type="entry name" value="Rev_trsase/Diguanyl_cyclase"/>
</dbReference>
<dbReference type="EMBL" id="CP144748">
    <property type="protein sequence ID" value="WVZ70660.1"/>
    <property type="molecule type" value="Genomic_DNA"/>
</dbReference>
<dbReference type="InterPro" id="IPR041588">
    <property type="entry name" value="Integrase_H2C2"/>
</dbReference>
<feature type="region of interest" description="Disordered" evidence="1">
    <location>
        <begin position="65"/>
        <end position="153"/>
    </location>
</feature>